<reference evidence="1" key="1">
    <citation type="submission" date="2023-10" db="EMBL/GenBank/DDBJ databases">
        <title>Chromosome-level genome of the transformable northern wattle, Acacia crassicarpa.</title>
        <authorList>
            <person name="Massaro I."/>
            <person name="Sinha N.R."/>
            <person name="Poethig S."/>
            <person name="Leichty A.R."/>
        </authorList>
    </citation>
    <scope>NUCLEOTIDE SEQUENCE</scope>
    <source>
        <strain evidence="1">Acra3RX</strain>
        <tissue evidence="1">Leaf</tissue>
    </source>
</reference>
<dbReference type="Proteomes" id="UP001293593">
    <property type="component" value="Unassembled WGS sequence"/>
</dbReference>
<evidence type="ECO:0000313" key="2">
    <source>
        <dbReference type="Proteomes" id="UP001293593"/>
    </source>
</evidence>
<comment type="caution">
    <text evidence="1">The sequence shown here is derived from an EMBL/GenBank/DDBJ whole genome shotgun (WGS) entry which is preliminary data.</text>
</comment>
<evidence type="ECO:0000313" key="1">
    <source>
        <dbReference type="EMBL" id="KAK4264043.1"/>
    </source>
</evidence>
<protein>
    <submittedName>
        <fullName evidence="1">Uncharacterized protein</fullName>
    </submittedName>
</protein>
<proteinExistence type="predicted"/>
<name>A0AAE1J8R4_9FABA</name>
<keyword evidence="2" id="KW-1185">Reference proteome</keyword>
<dbReference type="AlphaFoldDB" id="A0AAE1J8R4"/>
<organism evidence="1 2">
    <name type="scientific">Acacia crassicarpa</name>
    <name type="common">northern wattle</name>
    <dbReference type="NCBI Taxonomy" id="499986"/>
    <lineage>
        <taxon>Eukaryota</taxon>
        <taxon>Viridiplantae</taxon>
        <taxon>Streptophyta</taxon>
        <taxon>Embryophyta</taxon>
        <taxon>Tracheophyta</taxon>
        <taxon>Spermatophyta</taxon>
        <taxon>Magnoliopsida</taxon>
        <taxon>eudicotyledons</taxon>
        <taxon>Gunneridae</taxon>
        <taxon>Pentapetalae</taxon>
        <taxon>rosids</taxon>
        <taxon>fabids</taxon>
        <taxon>Fabales</taxon>
        <taxon>Fabaceae</taxon>
        <taxon>Caesalpinioideae</taxon>
        <taxon>mimosoid clade</taxon>
        <taxon>Acacieae</taxon>
        <taxon>Acacia</taxon>
    </lineage>
</organism>
<sequence>MKFISRINFLKRRKSRILNQDNKSQDEGGLSTLPSLTTYSAVAIATFLPLARHLSHRDTLYSLLFVTKLRKLAACCDIPEKRLQDYGTFQVLKRQIPSSNFKSESDPKNEDVVLPADDPFPPKLNIPHCDDQRQTTARLEPTNSHVYADDEDPFMRLKLRRAASSVSDYTGDYTDMPSHPLLLKILQKQDAMHSQYIYMAYFANLRLCFFFGPSDEG</sequence>
<accession>A0AAE1J8R4</accession>
<dbReference type="EMBL" id="JAWXYG010000009">
    <property type="protein sequence ID" value="KAK4264043.1"/>
    <property type="molecule type" value="Genomic_DNA"/>
</dbReference>
<gene>
    <name evidence="1" type="ORF">QN277_029384</name>
</gene>